<organism evidence="3 4">
    <name type="scientific">Amylocarpus encephaloides</name>
    <dbReference type="NCBI Taxonomy" id="45428"/>
    <lineage>
        <taxon>Eukaryota</taxon>
        <taxon>Fungi</taxon>
        <taxon>Dikarya</taxon>
        <taxon>Ascomycota</taxon>
        <taxon>Pezizomycotina</taxon>
        <taxon>Leotiomycetes</taxon>
        <taxon>Helotiales</taxon>
        <taxon>Helotiales incertae sedis</taxon>
        <taxon>Amylocarpus</taxon>
    </lineage>
</organism>
<reference evidence="3" key="1">
    <citation type="journal article" date="2021" name="IMA Fungus">
        <title>Genomic characterization of three marine fungi, including Emericellopsis atlantica sp. nov. with signatures of a generalist lifestyle and marine biomass degradation.</title>
        <authorList>
            <person name="Hagestad O.C."/>
            <person name="Hou L."/>
            <person name="Andersen J.H."/>
            <person name="Hansen E.H."/>
            <person name="Altermark B."/>
            <person name="Li C."/>
            <person name="Kuhnert E."/>
            <person name="Cox R.J."/>
            <person name="Crous P.W."/>
            <person name="Spatafora J.W."/>
            <person name="Lail K."/>
            <person name="Amirebrahimi M."/>
            <person name="Lipzen A."/>
            <person name="Pangilinan J."/>
            <person name="Andreopoulos W."/>
            <person name="Hayes R.D."/>
            <person name="Ng V."/>
            <person name="Grigoriev I.V."/>
            <person name="Jackson S.A."/>
            <person name="Sutton T.D.S."/>
            <person name="Dobson A.D.W."/>
            <person name="Rama T."/>
        </authorList>
    </citation>
    <scope>NUCLEOTIDE SEQUENCE</scope>
    <source>
        <strain evidence="3">TRa018bII</strain>
    </source>
</reference>
<feature type="compositionally biased region" description="Polar residues" evidence="1">
    <location>
        <begin position="16"/>
        <end position="26"/>
    </location>
</feature>
<comment type="caution">
    <text evidence="3">The sequence shown here is derived from an EMBL/GenBank/DDBJ whole genome shotgun (WGS) entry which is preliminary data.</text>
</comment>
<dbReference type="OrthoDB" id="2592504at2759"/>
<evidence type="ECO:0000313" key="3">
    <source>
        <dbReference type="EMBL" id="KAG9235694.1"/>
    </source>
</evidence>
<evidence type="ECO:0000259" key="2">
    <source>
        <dbReference type="Pfam" id="PF24852"/>
    </source>
</evidence>
<keyword evidence="4" id="KW-1185">Reference proteome</keyword>
<dbReference type="PANTHER" id="PTHR42339:SF1">
    <property type="entry name" value="HISTONE H1"/>
    <property type="match status" value="1"/>
</dbReference>
<protein>
    <recommendedName>
        <fullName evidence="2">DUF7726 domain-containing protein</fullName>
    </recommendedName>
</protein>
<name>A0A9P8C6I0_9HELO</name>
<dbReference type="Proteomes" id="UP000824998">
    <property type="component" value="Unassembled WGS sequence"/>
</dbReference>
<evidence type="ECO:0000256" key="1">
    <source>
        <dbReference type="SAM" id="MobiDB-lite"/>
    </source>
</evidence>
<feature type="region of interest" description="Disordered" evidence="1">
    <location>
        <begin position="1"/>
        <end position="45"/>
    </location>
</feature>
<dbReference type="Pfam" id="PF24852">
    <property type="entry name" value="DUF7726"/>
    <property type="match status" value="2"/>
</dbReference>
<proteinExistence type="predicted"/>
<dbReference type="EMBL" id="MU251425">
    <property type="protein sequence ID" value="KAG9235694.1"/>
    <property type="molecule type" value="Genomic_DNA"/>
</dbReference>
<feature type="domain" description="DUF7726" evidence="2">
    <location>
        <begin position="49"/>
        <end position="119"/>
    </location>
</feature>
<feature type="domain" description="DUF7726" evidence="2">
    <location>
        <begin position="149"/>
        <end position="228"/>
    </location>
</feature>
<accession>A0A9P8C6I0</accession>
<dbReference type="PANTHER" id="PTHR42339">
    <property type="entry name" value="HISTONE H1"/>
    <property type="match status" value="1"/>
</dbReference>
<sequence length="277" mass="31557">MGLAADGTSRPPLAEQNPNPFIQSLAPTREKRKADAIDGEDDDDDEFYITENCDQVRRKLRNFIEANEMKLGELQKALGVSGQSFNTFLGQTGPHKGAGTATYPAAFRFFQKRKERGIKEPVKRVKKGEEKKNDFSDIHLEGEAEVAVKVFDSCDEVRKKINAYIKEPNVTRAQFLRDIAKTYPEKKRLQSKVLNDFLGKKGASAGNTSAIFYSSYVFFEKMRIHQGKPKSAHHVEMEKRHPQGFETKRRMDGPIFCMVGDRPYEDKYGNIHRSGRF</sequence>
<gene>
    <name evidence="3" type="ORF">BJ875DRAFT_373718</name>
</gene>
<dbReference type="InterPro" id="IPR056143">
    <property type="entry name" value="DUF7726"/>
</dbReference>
<evidence type="ECO:0000313" key="4">
    <source>
        <dbReference type="Proteomes" id="UP000824998"/>
    </source>
</evidence>
<dbReference type="AlphaFoldDB" id="A0A9P8C6I0"/>